<dbReference type="PROSITE" id="PS50931">
    <property type="entry name" value="HTH_LYSR"/>
    <property type="match status" value="1"/>
</dbReference>
<name>A0ABR5YI60_9SPHN</name>
<comment type="similarity">
    <text evidence="1">Belongs to the LysR transcriptional regulatory family.</text>
</comment>
<sequence length="307" mass="32801">MEAAMLQDLVSLRLFVRAAESGKLGEAARQGNLAIAAASRRIALLEAQFGVRLFDRSRSGLTLTPAGSALLVTARTLLEQARAIDDEMADFAGGMRGVVRLHTNPSAIIQFLPADLASFAATRPDVRIDLEENMSAAIVEAVAANRADLGIIIGGTARRGLATMGYRQDTLALLSPRGMYSDRQTIEFAEVQDRDFVGLVGSTALTRTMLAEAAKADRALRLRVQVQSFDGVCRMVESGFGLGVLPEKAARAFARSMALDVVPLSDPWATRQMEICISPSVRPGSLARVLAEHLSGFAEAPGEVFEG</sequence>
<reference evidence="7" key="1">
    <citation type="submission" date="2016-01" db="EMBL/GenBank/DDBJ databases">
        <title>Draft genome of Chromobacterium sp. F49.</title>
        <authorList>
            <person name="Hong K.W."/>
        </authorList>
    </citation>
    <scope>NUCLEOTIDE SEQUENCE [LARGE SCALE GENOMIC DNA]</scope>
    <source>
        <strain evidence="7">CN3</strain>
    </source>
</reference>
<keyword evidence="3" id="KW-0238">DNA-binding</keyword>
<proteinExistence type="inferred from homology"/>
<organism evidence="6 7">
    <name type="scientific">Sphingomonas hankookensis</name>
    <dbReference type="NCBI Taxonomy" id="563996"/>
    <lineage>
        <taxon>Bacteria</taxon>
        <taxon>Pseudomonadati</taxon>
        <taxon>Pseudomonadota</taxon>
        <taxon>Alphaproteobacteria</taxon>
        <taxon>Sphingomonadales</taxon>
        <taxon>Sphingomonadaceae</taxon>
        <taxon>Sphingomonas</taxon>
    </lineage>
</organism>
<evidence type="ECO:0000313" key="7">
    <source>
        <dbReference type="Proteomes" id="UP000076609"/>
    </source>
</evidence>
<dbReference type="InterPro" id="IPR036390">
    <property type="entry name" value="WH_DNA-bd_sf"/>
</dbReference>
<evidence type="ECO:0000256" key="4">
    <source>
        <dbReference type="ARBA" id="ARBA00023163"/>
    </source>
</evidence>
<dbReference type="Proteomes" id="UP000076609">
    <property type="component" value="Unassembled WGS sequence"/>
</dbReference>
<comment type="caution">
    <text evidence="6">The sequence shown here is derived from an EMBL/GenBank/DDBJ whole genome shotgun (WGS) entry which is preliminary data.</text>
</comment>
<evidence type="ECO:0000313" key="6">
    <source>
        <dbReference type="EMBL" id="KZE18941.1"/>
    </source>
</evidence>
<dbReference type="InterPro" id="IPR005119">
    <property type="entry name" value="LysR_subst-bd"/>
</dbReference>
<dbReference type="SUPFAM" id="SSF53850">
    <property type="entry name" value="Periplasmic binding protein-like II"/>
    <property type="match status" value="1"/>
</dbReference>
<dbReference type="SUPFAM" id="SSF46785">
    <property type="entry name" value="Winged helix' DNA-binding domain"/>
    <property type="match status" value="1"/>
</dbReference>
<evidence type="ECO:0000256" key="3">
    <source>
        <dbReference type="ARBA" id="ARBA00023125"/>
    </source>
</evidence>
<dbReference type="Gene3D" id="3.40.190.290">
    <property type="match status" value="1"/>
</dbReference>
<dbReference type="Pfam" id="PF03466">
    <property type="entry name" value="LysR_substrate"/>
    <property type="match status" value="1"/>
</dbReference>
<protein>
    <recommendedName>
        <fullName evidence="5">HTH lysR-type domain-containing protein</fullName>
    </recommendedName>
</protein>
<dbReference type="Gene3D" id="1.10.10.10">
    <property type="entry name" value="Winged helix-like DNA-binding domain superfamily/Winged helix DNA-binding domain"/>
    <property type="match status" value="1"/>
</dbReference>
<keyword evidence="7" id="KW-1185">Reference proteome</keyword>
<evidence type="ECO:0000256" key="1">
    <source>
        <dbReference type="ARBA" id="ARBA00009437"/>
    </source>
</evidence>
<evidence type="ECO:0000259" key="5">
    <source>
        <dbReference type="PROSITE" id="PS50931"/>
    </source>
</evidence>
<dbReference type="InterPro" id="IPR050950">
    <property type="entry name" value="HTH-type_LysR_regulators"/>
</dbReference>
<feature type="domain" description="HTH lysR-type" evidence="5">
    <location>
        <begin position="7"/>
        <end position="64"/>
    </location>
</feature>
<evidence type="ECO:0000256" key="2">
    <source>
        <dbReference type="ARBA" id="ARBA00023015"/>
    </source>
</evidence>
<accession>A0ABR5YI60</accession>
<dbReference type="EMBL" id="LQQO01000001">
    <property type="protein sequence ID" value="KZE18941.1"/>
    <property type="molecule type" value="Genomic_DNA"/>
</dbReference>
<dbReference type="InterPro" id="IPR036388">
    <property type="entry name" value="WH-like_DNA-bd_sf"/>
</dbReference>
<keyword evidence="2" id="KW-0805">Transcription regulation</keyword>
<keyword evidence="4" id="KW-0804">Transcription</keyword>
<dbReference type="PANTHER" id="PTHR30419">
    <property type="entry name" value="HTH-TYPE TRANSCRIPTIONAL REGULATOR YBHD"/>
    <property type="match status" value="1"/>
</dbReference>
<gene>
    <name evidence="6" type="ORF">AVT10_02685</name>
</gene>
<dbReference type="InterPro" id="IPR000847">
    <property type="entry name" value="LysR_HTH_N"/>
</dbReference>
<dbReference type="Pfam" id="PF00126">
    <property type="entry name" value="HTH_1"/>
    <property type="match status" value="1"/>
</dbReference>
<dbReference type="PANTHER" id="PTHR30419:SF2">
    <property type="entry name" value="LYSR FAMILY TRANSCRIPTIONAL REGULATOR"/>
    <property type="match status" value="1"/>
</dbReference>